<keyword evidence="2" id="KW-0472">Membrane</keyword>
<accession>A0ABV1IFH4</accession>
<feature type="compositionally biased region" description="Gly residues" evidence="1">
    <location>
        <begin position="31"/>
        <end position="45"/>
    </location>
</feature>
<evidence type="ECO:0000256" key="2">
    <source>
        <dbReference type="SAM" id="Phobius"/>
    </source>
</evidence>
<name>A0ABV1IFH4_9ACTN</name>
<feature type="region of interest" description="Disordered" evidence="1">
    <location>
        <begin position="1"/>
        <end position="51"/>
    </location>
</feature>
<comment type="caution">
    <text evidence="3">The sequence shown here is derived from an EMBL/GenBank/DDBJ whole genome shotgun (WGS) entry which is preliminary data.</text>
</comment>
<keyword evidence="2" id="KW-0812">Transmembrane</keyword>
<proteinExistence type="predicted"/>
<reference evidence="3 4" key="1">
    <citation type="submission" date="2024-04" db="EMBL/GenBank/DDBJ databases">
        <title>Human intestinal bacterial collection.</title>
        <authorList>
            <person name="Pauvert C."/>
            <person name="Hitch T.C.A."/>
            <person name="Clavel T."/>
        </authorList>
    </citation>
    <scope>NUCLEOTIDE SEQUENCE [LARGE SCALE GENOMIC DNA]</scope>
    <source>
        <strain evidence="3 4">CLA-AA-H197</strain>
    </source>
</reference>
<organism evidence="3 4">
    <name type="scientific">Paratractidigestivibacter faecalis</name>
    <dbReference type="NCBI Taxonomy" id="2292441"/>
    <lineage>
        <taxon>Bacteria</taxon>
        <taxon>Bacillati</taxon>
        <taxon>Actinomycetota</taxon>
        <taxon>Coriobacteriia</taxon>
        <taxon>Coriobacteriales</taxon>
        <taxon>Atopobiaceae</taxon>
        <taxon>Paratractidigestivibacter</taxon>
    </lineage>
</organism>
<dbReference type="Pfam" id="PF10031">
    <property type="entry name" value="DUF2273"/>
    <property type="match status" value="1"/>
</dbReference>
<dbReference type="InterPro" id="IPR018730">
    <property type="entry name" value="DUF2273"/>
</dbReference>
<gene>
    <name evidence="3" type="ORF">AAAT05_04750</name>
</gene>
<evidence type="ECO:0000313" key="4">
    <source>
        <dbReference type="Proteomes" id="UP001478817"/>
    </source>
</evidence>
<dbReference type="RefSeq" id="WP_349182216.1">
    <property type="nucleotide sequence ID" value="NZ_JBBNGS010000007.1"/>
</dbReference>
<keyword evidence="2" id="KW-1133">Transmembrane helix</keyword>
<feature type="compositionally biased region" description="Basic and acidic residues" evidence="1">
    <location>
        <begin position="1"/>
        <end position="14"/>
    </location>
</feature>
<sequence length="129" mass="12953">MAESDRTPKAKVELETPAPAPKAQADDGAKGKAGAGAAAGSGTAGSGTDPAAAGFSRVSAWVSKTFPGHENAFWGGVLGLLAAIVLLAFGIFKTLILVVLVVAGIAVGQLVDGDPKLIRALQRLFSNNQ</sequence>
<protein>
    <submittedName>
        <fullName evidence="3">DUF2273 domain-containing protein</fullName>
    </submittedName>
</protein>
<evidence type="ECO:0000313" key="3">
    <source>
        <dbReference type="EMBL" id="MEQ2637650.1"/>
    </source>
</evidence>
<dbReference type="Proteomes" id="UP001478817">
    <property type="component" value="Unassembled WGS sequence"/>
</dbReference>
<evidence type="ECO:0000256" key="1">
    <source>
        <dbReference type="SAM" id="MobiDB-lite"/>
    </source>
</evidence>
<dbReference type="EMBL" id="JBBNGS010000007">
    <property type="protein sequence ID" value="MEQ2637650.1"/>
    <property type="molecule type" value="Genomic_DNA"/>
</dbReference>
<keyword evidence="4" id="KW-1185">Reference proteome</keyword>
<feature type="transmembrane region" description="Helical" evidence="2">
    <location>
        <begin position="95"/>
        <end position="113"/>
    </location>
</feature>